<accession>A0A3G4ZR92</accession>
<reference evidence="1" key="1">
    <citation type="submission" date="2018-10" db="EMBL/GenBank/DDBJ databases">
        <title>Hidden diversity of soil giant viruses.</title>
        <authorList>
            <person name="Schulz F."/>
            <person name="Alteio L."/>
            <person name="Goudeau D."/>
            <person name="Ryan E.M."/>
            <person name="Malmstrom R.R."/>
            <person name="Blanchard J."/>
            <person name="Woyke T."/>
        </authorList>
    </citation>
    <scope>NUCLEOTIDE SEQUENCE</scope>
    <source>
        <strain evidence="1">DSV1</strain>
    </source>
</reference>
<organism evidence="1">
    <name type="scientific">Dasosvirus sp</name>
    <dbReference type="NCBI Taxonomy" id="2487764"/>
    <lineage>
        <taxon>Viruses</taxon>
        <taxon>Varidnaviria</taxon>
        <taxon>Bamfordvirae</taxon>
        <taxon>Nucleocytoviricota</taxon>
        <taxon>Megaviricetes</taxon>
        <taxon>Imitervirales</taxon>
        <taxon>Mimiviridae</taxon>
        <taxon>Klosneuvirinae</taxon>
    </lineage>
</organism>
<sequence>MYANVLILIIFIGIIFITINLVRTDQTCPPNKIIYRYIPRTLDEETQSPAYASDIFKSMFMEPSPWINSVDSMILRKREDINEFFISQI</sequence>
<name>A0A3G4ZR92_9VIRU</name>
<dbReference type="EMBL" id="MK072043">
    <property type="protein sequence ID" value="AYV77432.1"/>
    <property type="molecule type" value="Genomic_DNA"/>
</dbReference>
<gene>
    <name evidence="1" type="ORF">Dasosvirus2_28</name>
</gene>
<proteinExistence type="predicted"/>
<protein>
    <submittedName>
        <fullName evidence="1">Uncharacterized protein</fullName>
    </submittedName>
</protein>
<evidence type="ECO:0000313" key="1">
    <source>
        <dbReference type="EMBL" id="AYV77432.1"/>
    </source>
</evidence>